<dbReference type="InterPro" id="IPR006626">
    <property type="entry name" value="PbH1"/>
</dbReference>
<dbReference type="STRING" id="589385.SAMN05421504_101681"/>
<dbReference type="NCBIfam" id="NF041518">
    <property type="entry name" value="choice_anch_Q"/>
    <property type="match status" value="1"/>
</dbReference>
<sequence length="480" mass="50622">MDRRTFLNTAALGAVVATVPWLTTTPASATTQGVTVNSIAALQNAINSATPGTVITLANGDYTVPAGSQITIANKNGEEDFPITIVSQSRGGAILRGENSFVISNSSWITISGFALRQSTTLDLAPSNSHIRLTRNDLQFADIEGLHWVMVRANDTKVDRNHFHHKTTLGVMLCVEGDNDTDMAQGVQIYRNYFSDHSYAGDNGGEPIRLGISKRALSVAGAKVEYNLFERANGDPEAISVKSSGNTIRNNTIRNSVGGIVLRHGNGTRVESNYILNGKEGIRIYGNDHVIVNNYVSGLLDPKSRALVVGSGSERDHLPGESETARRGNDAADRVLIAHNTLLNNTSTLSGETTRPFEPTDCKIVDNLFVGDTGDLVAMGNTTNFTWSGNILYGAAGNGNVPAGTFTRANPLLVAGSDGVSRLSAGSPAINAATYSPAPVTTDIDGQARGAQRDVGADEYSTCGPCAHPLTTADVGPNAP</sequence>
<keyword evidence="3" id="KW-1185">Reference proteome</keyword>
<keyword evidence="1" id="KW-0732">Signal</keyword>
<dbReference type="AlphaFoldDB" id="A0A1H2TTK5"/>
<dbReference type="InterPro" id="IPR006311">
    <property type="entry name" value="TAT_signal"/>
</dbReference>
<organism evidence="2 3">
    <name type="scientific">Amycolatopsis xylanica</name>
    <dbReference type="NCBI Taxonomy" id="589385"/>
    <lineage>
        <taxon>Bacteria</taxon>
        <taxon>Bacillati</taxon>
        <taxon>Actinomycetota</taxon>
        <taxon>Actinomycetes</taxon>
        <taxon>Pseudonocardiales</taxon>
        <taxon>Pseudonocardiaceae</taxon>
        <taxon>Amycolatopsis</taxon>
    </lineage>
</organism>
<dbReference type="InterPro" id="IPR039513">
    <property type="entry name" value="PL-6"/>
</dbReference>
<feature type="chain" id="PRO_5011496141" evidence="1">
    <location>
        <begin position="30"/>
        <end position="480"/>
    </location>
</feature>
<dbReference type="PROSITE" id="PS51318">
    <property type="entry name" value="TAT"/>
    <property type="match status" value="1"/>
</dbReference>
<gene>
    <name evidence="2" type="ORF">SAMN05421504_101681</name>
</gene>
<dbReference type="GO" id="GO:0016829">
    <property type="term" value="F:lyase activity"/>
    <property type="evidence" value="ECO:0007669"/>
    <property type="project" value="UniProtKB-KW"/>
</dbReference>
<dbReference type="Proteomes" id="UP000199515">
    <property type="component" value="Unassembled WGS sequence"/>
</dbReference>
<dbReference type="CDD" id="cd14251">
    <property type="entry name" value="PL-6"/>
    <property type="match status" value="1"/>
</dbReference>
<dbReference type="Gene3D" id="2.160.20.10">
    <property type="entry name" value="Single-stranded right-handed beta-helix, Pectin lyase-like"/>
    <property type="match status" value="1"/>
</dbReference>
<evidence type="ECO:0000313" key="2">
    <source>
        <dbReference type="EMBL" id="SDW47273.1"/>
    </source>
</evidence>
<dbReference type="InterPro" id="IPR011050">
    <property type="entry name" value="Pectin_lyase_fold/virulence"/>
</dbReference>
<feature type="signal peptide" evidence="1">
    <location>
        <begin position="1"/>
        <end position="29"/>
    </location>
</feature>
<dbReference type="OrthoDB" id="273319at2"/>
<dbReference type="SMART" id="SM00710">
    <property type="entry name" value="PbH1"/>
    <property type="match status" value="4"/>
</dbReference>
<proteinExistence type="predicted"/>
<dbReference type="SUPFAM" id="SSF51126">
    <property type="entry name" value="Pectin lyase-like"/>
    <property type="match status" value="1"/>
</dbReference>
<keyword evidence="2" id="KW-0456">Lyase</keyword>
<dbReference type="Pfam" id="PF14592">
    <property type="entry name" value="Chondroitinas_B"/>
    <property type="match status" value="1"/>
</dbReference>
<dbReference type="InterPro" id="IPR012334">
    <property type="entry name" value="Pectin_lyas_fold"/>
</dbReference>
<dbReference type="RefSeq" id="WP_091286422.1">
    <property type="nucleotide sequence ID" value="NZ_FNON01000001.1"/>
</dbReference>
<evidence type="ECO:0000313" key="3">
    <source>
        <dbReference type="Proteomes" id="UP000199515"/>
    </source>
</evidence>
<name>A0A1H2TTK5_9PSEU</name>
<dbReference type="InterPro" id="IPR059226">
    <property type="entry name" value="Choice_anch_Q_dom"/>
</dbReference>
<evidence type="ECO:0000256" key="1">
    <source>
        <dbReference type="SAM" id="SignalP"/>
    </source>
</evidence>
<dbReference type="EMBL" id="FNON01000001">
    <property type="protein sequence ID" value="SDW47273.1"/>
    <property type="molecule type" value="Genomic_DNA"/>
</dbReference>
<reference evidence="2 3" key="1">
    <citation type="submission" date="2016-10" db="EMBL/GenBank/DDBJ databases">
        <authorList>
            <person name="de Groot N.N."/>
        </authorList>
    </citation>
    <scope>NUCLEOTIDE SEQUENCE [LARGE SCALE GENOMIC DNA]</scope>
    <source>
        <strain evidence="2 3">CPCC 202699</strain>
    </source>
</reference>
<accession>A0A1H2TTK5</accession>
<protein>
    <submittedName>
        <fullName evidence="2">Poly(Beta-D-mannuronate) lyase</fullName>
    </submittedName>
</protein>